<dbReference type="PROSITE" id="PS51094">
    <property type="entry name" value="PTS_EIIA_TYPE_2"/>
    <property type="match status" value="1"/>
</dbReference>
<evidence type="ECO:0000256" key="3">
    <source>
        <dbReference type="ARBA" id="ARBA00022553"/>
    </source>
</evidence>
<dbReference type="InterPro" id="IPR004715">
    <property type="entry name" value="PTS_IIA_fruc"/>
</dbReference>
<proteinExistence type="predicted"/>
<keyword evidence="6" id="KW-0598">Phosphotransferase system</keyword>
<reference evidence="8 9" key="1">
    <citation type="journal article" date="2016" name="Sci. Rep.">
        <title>Accelerated dysbiosis of gut microbiota during aggravation of DSS-induced colitis by a butyrate-producing bacterium.</title>
        <authorList>
            <person name="Zhang Q."/>
            <person name="Wu Y."/>
            <person name="Wang J."/>
            <person name="Wu G."/>
            <person name="Long W."/>
            <person name="Xue Z."/>
            <person name="Wang L."/>
            <person name="Zhang X."/>
            <person name="Pang X."/>
            <person name="Zhao Y."/>
            <person name="Zhao L."/>
            <person name="Zhang C."/>
        </authorList>
    </citation>
    <scope>NUCLEOTIDE SEQUENCE [LARGE SCALE GENOMIC DNA]</scope>
    <source>
        <strain evidence="8 9">BPB5</strain>
    </source>
</reference>
<dbReference type="PROSITE" id="PS00372">
    <property type="entry name" value="PTS_EIIA_TYPE_2_HIS"/>
    <property type="match status" value="1"/>
</dbReference>
<organism evidence="8 9">
    <name type="scientific">Anaerostipes hadrus</name>
    <dbReference type="NCBI Taxonomy" id="649756"/>
    <lineage>
        <taxon>Bacteria</taxon>
        <taxon>Bacillati</taxon>
        <taxon>Bacillota</taxon>
        <taxon>Clostridia</taxon>
        <taxon>Lachnospirales</taxon>
        <taxon>Lachnospiraceae</taxon>
        <taxon>Anaerostipes</taxon>
    </lineage>
</organism>
<dbReference type="EMBL" id="CP012098">
    <property type="protein sequence ID" value="AQP39476.1"/>
    <property type="molecule type" value="Genomic_DNA"/>
</dbReference>
<dbReference type="PANTHER" id="PTHR47738:SF2">
    <property type="entry name" value="PTS SYSTEM FRUCTOSE-LIKE EIIA COMPONENT"/>
    <property type="match status" value="1"/>
</dbReference>
<dbReference type="GO" id="GO:0016020">
    <property type="term" value="C:membrane"/>
    <property type="evidence" value="ECO:0007669"/>
    <property type="project" value="InterPro"/>
</dbReference>
<evidence type="ECO:0000256" key="4">
    <source>
        <dbReference type="ARBA" id="ARBA00022597"/>
    </source>
</evidence>
<comment type="subcellular location">
    <subcellularLocation>
        <location evidence="1">Cytoplasm</location>
    </subcellularLocation>
</comment>
<evidence type="ECO:0000256" key="1">
    <source>
        <dbReference type="ARBA" id="ARBA00004496"/>
    </source>
</evidence>
<dbReference type="Gene3D" id="3.40.930.10">
    <property type="entry name" value="Mannitol-specific EII, Chain A"/>
    <property type="match status" value="1"/>
</dbReference>
<dbReference type="InterPro" id="IPR002178">
    <property type="entry name" value="PTS_EIIA_type-2_dom"/>
</dbReference>
<evidence type="ECO:0000313" key="9">
    <source>
        <dbReference type="Proteomes" id="UP000188159"/>
    </source>
</evidence>
<accession>A0A1Q2C6Y1</accession>
<dbReference type="GO" id="GO:0009401">
    <property type="term" value="P:phosphoenolpyruvate-dependent sugar phosphotransferase system"/>
    <property type="evidence" value="ECO:0007669"/>
    <property type="project" value="UniProtKB-KW"/>
</dbReference>
<evidence type="ECO:0000313" key="8">
    <source>
        <dbReference type="EMBL" id="AQP39476.1"/>
    </source>
</evidence>
<dbReference type="GO" id="GO:0005737">
    <property type="term" value="C:cytoplasm"/>
    <property type="evidence" value="ECO:0007669"/>
    <property type="project" value="UniProtKB-SubCell"/>
</dbReference>
<dbReference type="InterPro" id="IPR051541">
    <property type="entry name" value="PTS_SugarTrans_NitroReg"/>
</dbReference>
<dbReference type="InterPro" id="IPR016152">
    <property type="entry name" value="PTrfase/Anion_transptr"/>
</dbReference>
<dbReference type="NCBIfam" id="TIGR00848">
    <property type="entry name" value="fruA"/>
    <property type="match status" value="1"/>
</dbReference>
<name>A0A1Q2C6Y1_ANAHA</name>
<protein>
    <submittedName>
        <fullName evidence="8">PTS sugar transporter</fullName>
    </submittedName>
</protein>
<feature type="domain" description="PTS EIIA type-2" evidence="7">
    <location>
        <begin position="5"/>
        <end position="149"/>
    </location>
</feature>
<dbReference type="GO" id="GO:0008982">
    <property type="term" value="F:protein-N(PI)-phosphohistidine-sugar phosphotransferase activity"/>
    <property type="evidence" value="ECO:0007669"/>
    <property type="project" value="InterPro"/>
</dbReference>
<dbReference type="FunFam" id="3.40.930.10:FF:000009">
    <property type="entry name" value="PTS system, fructose specific IIABC component"/>
    <property type="match status" value="1"/>
</dbReference>
<evidence type="ECO:0000256" key="6">
    <source>
        <dbReference type="ARBA" id="ARBA00022683"/>
    </source>
</evidence>
<evidence type="ECO:0000259" key="7">
    <source>
        <dbReference type="PROSITE" id="PS51094"/>
    </source>
</evidence>
<keyword evidence="3" id="KW-0597">Phosphoprotein</keyword>
<dbReference type="RefSeq" id="WP_077326408.1">
    <property type="nucleotide sequence ID" value="NZ_CP012098.1"/>
</dbReference>
<gene>
    <name evidence="8" type="ORF">DO83_07665</name>
</gene>
<dbReference type="Pfam" id="PF00359">
    <property type="entry name" value="PTS_EIIA_2"/>
    <property type="match status" value="1"/>
</dbReference>
<dbReference type="PANTHER" id="PTHR47738">
    <property type="entry name" value="PTS SYSTEM FRUCTOSE-LIKE EIIA COMPONENT-RELATED"/>
    <property type="match status" value="1"/>
</dbReference>
<dbReference type="CDD" id="cd00211">
    <property type="entry name" value="PTS_IIA_fru"/>
    <property type="match status" value="1"/>
</dbReference>
<dbReference type="AlphaFoldDB" id="A0A1Q2C6Y1"/>
<evidence type="ECO:0000256" key="5">
    <source>
        <dbReference type="ARBA" id="ARBA00022679"/>
    </source>
</evidence>
<sequence length="149" mass="16378">MEIAELFDEATIKLELNGTTKDEIIDEMVELLDSGNVLNDKEEYKKAIYAREEQSTTGLGFDMAIPHAKTAAVKTARVGFGISKKGFNFQAEDGTKAHLIFMIAATDGDNNLHLQALATLSRNLIKQSFRDQLLACTTAAEVIEVIKTI</sequence>
<keyword evidence="5" id="KW-0808">Transferase</keyword>
<evidence type="ECO:0000256" key="2">
    <source>
        <dbReference type="ARBA" id="ARBA00022448"/>
    </source>
</evidence>
<dbReference type="Proteomes" id="UP000188159">
    <property type="component" value="Chromosome"/>
</dbReference>
<keyword evidence="2" id="KW-0813">Transport</keyword>
<keyword evidence="4 8" id="KW-0762">Sugar transport</keyword>
<dbReference type="SUPFAM" id="SSF55804">
    <property type="entry name" value="Phoshotransferase/anion transport protein"/>
    <property type="match status" value="1"/>
</dbReference>